<accession>A0A5E4FPV8</accession>
<name>A0A5E4FPV8_PRUDU</name>
<gene>
    <name evidence="2" type="ORF">ALMOND_2B008199</name>
</gene>
<dbReference type="PANTHER" id="PTHR47718:SF17">
    <property type="entry name" value="PROTEIN FAR1-RELATED SEQUENCE 5-LIKE"/>
    <property type="match status" value="1"/>
</dbReference>
<evidence type="ECO:0000259" key="1">
    <source>
        <dbReference type="Pfam" id="PF10551"/>
    </source>
</evidence>
<dbReference type="OMA" id="VLIFHNT"/>
<feature type="domain" description="MULE transposase" evidence="1">
    <location>
        <begin position="98"/>
        <end position="185"/>
    </location>
</feature>
<evidence type="ECO:0000313" key="3">
    <source>
        <dbReference type="Proteomes" id="UP000327085"/>
    </source>
</evidence>
<dbReference type="EMBL" id="CABIKO010000167">
    <property type="protein sequence ID" value="VVA29511.1"/>
    <property type="molecule type" value="Genomic_DNA"/>
</dbReference>
<protein>
    <submittedName>
        <fullName evidence="2">PREDICTED: FAR1-RELATED SEQUENCE</fullName>
    </submittedName>
</protein>
<dbReference type="AlphaFoldDB" id="A0A5E4FPV8"/>
<dbReference type="Pfam" id="PF10551">
    <property type="entry name" value="MULE"/>
    <property type="match status" value="1"/>
</dbReference>
<dbReference type="InParanoid" id="A0A5E4FPV8"/>
<organism evidence="2 3">
    <name type="scientific">Prunus dulcis</name>
    <name type="common">Almond</name>
    <name type="synonym">Amygdalus dulcis</name>
    <dbReference type="NCBI Taxonomy" id="3755"/>
    <lineage>
        <taxon>Eukaryota</taxon>
        <taxon>Viridiplantae</taxon>
        <taxon>Streptophyta</taxon>
        <taxon>Embryophyta</taxon>
        <taxon>Tracheophyta</taxon>
        <taxon>Spermatophyta</taxon>
        <taxon>Magnoliopsida</taxon>
        <taxon>eudicotyledons</taxon>
        <taxon>Gunneridae</taxon>
        <taxon>Pentapetalae</taxon>
        <taxon>rosids</taxon>
        <taxon>fabids</taxon>
        <taxon>Rosales</taxon>
        <taxon>Rosaceae</taxon>
        <taxon>Amygdaloideae</taxon>
        <taxon>Amygdaleae</taxon>
        <taxon>Prunus</taxon>
    </lineage>
</organism>
<reference evidence="3" key="1">
    <citation type="journal article" date="2020" name="Plant J.">
        <title>Transposons played a major role in the diversification between the closely related almond and peach genomes: results from the almond genome sequence.</title>
        <authorList>
            <person name="Alioto T."/>
            <person name="Alexiou K.G."/>
            <person name="Bardil A."/>
            <person name="Barteri F."/>
            <person name="Castanera R."/>
            <person name="Cruz F."/>
            <person name="Dhingra A."/>
            <person name="Duval H."/>
            <person name="Fernandez I Marti A."/>
            <person name="Frias L."/>
            <person name="Galan B."/>
            <person name="Garcia J.L."/>
            <person name="Howad W."/>
            <person name="Gomez-Garrido J."/>
            <person name="Gut M."/>
            <person name="Julca I."/>
            <person name="Morata J."/>
            <person name="Puigdomenech P."/>
            <person name="Ribeca P."/>
            <person name="Rubio Cabetas M.J."/>
            <person name="Vlasova A."/>
            <person name="Wirthensohn M."/>
            <person name="Garcia-Mas J."/>
            <person name="Gabaldon T."/>
            <person name="Casacuberta J.M."/>
            <person name="Arus P."/>
        </authorList>
    </citation>
    <scope>NUCLEOTIDE SEQUENCE [LARGE SCALE GENOMIC DNA]</scope>
    <source>
        <strain evidence="3">cv. Texas</strain>
    </source>
</reference>
<dbReference type="Gramene" id="VVA29511">
    <property type="protein sequence ID" value="VVA29511"/>
    <property type="gene ID" value="Prudul26B008199"/>
</dbReference>
<dbReference type="InterPro" id="IPR018289">
    <property type="entry name" value="MULE_transposase_dom"/>
</dbReference>
<dbReference type="PANTHER" id="PTHR47718">
    <property type="entry name" value="OS01G0519700 PROTEIN"/>
    <property type="match status" value="1"/>
</dbReference>
<sequence length="186" mass="21942">MRRALVRTCHTYKYMVDQCGRYLNVGFQIKDLYNKLEASCREILLDGDTEAALSYLKVKEAINHDFFCKFSVDEENRLVNLFWRDFTSLLDYITYGDVLIFHNTYKTNMYDRPLVLFIGSNNHHSTVMFSCPLLLDETFKTYKWVLETFMASMKDKKLISILMDGDEAMRKAIDDMFPMSNHRLCS</sequence>
<evidence type="ECO:0000313" key="2">
    <source>
        <dbReference type="EMBL" id="VVA29511.1"/>
    </source>
</evidence>
<dbReference type="Proteomes" id="UP000327085">
    <property type="component" value="Chromosome 4"/>
</dbReference>
<proteinExistence type="predicted"/>